<dbReference type="CDD" id="cd00030">
    <property type="entry name" value="C2"/>
    <property type="match status" value="1"/>
</dbReference>
<name>A0A7J7LUL5_9MAGN</name>
<feature type="transmembrane region" description="Helical" evidence="1">
    <location>
        <begin position="249"/>
        <end position="267"/>
    </location>
</feature>
<evidence type="ECO:0000313" key="4">
    <source>
        <dbReference type="Proteomes" id="UP000541444"/>
    </source>
</evidence>
<dbReference type="AlphaFoldDB" id="A0A7J7LUL5"/>
<keyword evidence="1" id="KW-0472">Membrane</keyword>
<feature type="domain" description="C2" evidence="2">
    <location>
        <begin position="49"/>
        <end position="169"/>
    </location>
</feature>
<protein>
    <recommendedName>
        <fullName evidence="2">C2 domain-containing protein</fullName>
    </recommendedName>
</protein>
<gene>
    <name evidence="3" type="ORF">GIB67_011692</name>
</gene>
<dbReference type="OrthoDB" id="1727957at2759"/>
<dbReference type="Gene3D" id="2.60.40.150">
    <property type="entry name" value="C2 domain"/>
    <property type="match status" value="1"/>
</dbReference>
<comment type="caution">
    <text evidence="3">The sequence shown here is derived from an EMBL/GenBank/DDBJ whole genome shotgun (WGS) entry which is preliminary data.</text>
</comment>
<dbReference type="SMART" id="SM00239">
    <property type="entry name" value="C2"/>
    <property type="match status" value="1"/>
</dbReference>
<dbReference type="PANTHER" id="PTHR10774">
    <property type="entry name" value="EXTENDED SYNAPTOTAGMIN-RELATED"/>
    <property type="match status" value="1"/>
</dbReference>
<dbReference type="GO" id="GO:0008289">
    <property type="term" value="F:lipid binding"/>
    <property type="evidence" value="ECO:0007669"/>
    <property type="project" value="InterPro"/>
</dbReference>
<dbReference type="PROSITE" id="PS50004">
    <property type="entry name" value="C2"/>
    <property type="match status" value="1"/>
</dbReference>
<organism evidence="3 4">
    <name type="scientific">Kingdonia uniflora</name>
    <dbReference type="NCBI Taxonomy" id="39325"/>
    <lineage>
        <taxon>Eukaryota</taxon>
        <taxon>Viridiplantae</taxon>
        <taxon>Streptophyta</taxon>
        <taxon>Embryophyta</taxon>
        <taxon>Tracheophyta</taxon>
        <taxon>Spermatophyta</taxon>
        <taxon>Magnoliopsida</taxon>
        <taxon>Ranunculales</taxon>
        <taxon>Circaeasteraceae</taxon>
        <taxon>Kingdonia</taxon>
    </lineage>
</organism>
<dbReference type="Proteomes" id="UP000541444">
    <property type="component" value="Unassembled WGS sequence"/>
</dbReference>
<dbReference type="InterPro" id="IPR000008">
    <property type="entry name" value="C2_dom"/>
</dbReference>
<sequence>MIRYRSTRRNAKAVDLKLLECLNKDNLKKICGDNYPAWISFLVFEQVKWLKNLLSKMWPFIAELKPQGKVSVTAVRGNNLKNMEMLGKCDPYVVLSIRLIFKVKTKVINGNLNPIWDQTFELIAEDKETQAIIFEVFDQDVGQDKLLGVAKLPLIKLIPGTPKEINLRLLPSLDMIKIKNKKDRGTLTLKVLYHQFSKEEQLAALEVAKMIQEERKKMKEARMNGSTINALDGAASLVGFGVGLVDTGIGAGVGIICSGFGAVGSGLSKAGKFMGRSITGQSVRLFKEE</sequence>
<proteinExistence type="predicted"/>
<evidence type="ECO:0000256" key="1">
    <source>
        <dbReference type="SAM" id="Phobius"/>
    </source>
</evidence>
<dbReference type="GO" id="GO:0005783">
    <property type="term" value="C:endoplasmic reticulum"/>
    <property type="evidence" value="ECO:0007669"/>
    <property type="project" value="TreeGrafter"/>
</dbReference>
<keyword evidence="4" id="KW-1185">Reference proteome</keyword>
<feature type="transmembrane region" description="Helical" evidence="1">
    <location>
        <begin position="225"/>
        <end position="243"/>
    </location>
</feature>
<reference evidence="3 4" key="1">
    <citation type="journal article" date="2020" name="IScience">
        <title>Genome Sequencing of the Endangered Kingdonia uniflora (Circaeasteraceae, Ranunculales) Reveals Potential Mechanisms of Evolutionary Specialization.</title>
        <authorList>
            <person name="Sun Y."/>
            <person name="Deng T."/>
            <person name="Zhang A."/>
            <person name="Moore M.J."/>
            <person name="Landis J.B."/>
            <person name="Lin N."/>
            <person name="Zhang H."/>
            <person name="Zhang X."/>
            <person name="Huang J."/>
            <person name="Zhang X."/>
            <person name="Sun H."/>
            <person name="Wang H."/>
        </authorList>
    </citation>
    <scope>NUCLEOTIDE SEQUENCE [LARGE SCALE GENOMIC DNA]</scope>
    <source>
        <strain evidence="3">TB1705</strain>
        <tissue evidence="3">Leaf</tissue>
    </source>
</reference>
<dbReference type="SUPFAM" id="SSF49562">
    <property type="entry name" value="C2 domain (Calcium/lipid-binding domain, CaLB)"/>
    <property type="match status" value="1"/>
</dbReference>
<dbReference type="InterPro" id="IPR035892">
    <property type="entry name" value="C2_domain_sf"/>
</dbReference>
<keyword evidence="1" id="KW-0812">Transmembrane</keyword>
<evidence type="ECO:0000259" key="2">
    <source>
        <dbReference type="PROSITE" id="PS50004"/>
    </source>
</evidence>
<keyword evidence="1" id="KW-1133">Transmembrane helix</keyword>
<dbReference type="PANTHER" id="PTHR10774:SF190">
    <property type="entry name" value="C2 CALCIUM_LIPID-BINDING ENDONUCLEASE_EXONUCLEASE_PHOSPHATASE-RELATED"/>
    <property type="match status" value="1"/>
</dbReference>
<evidence type="ECO:0000313" key="3">
    <source>
        <dbReference type="EMBL" id="KAF6146220.1"/>
    </source>
</evidence>
<dbReference type="InterPro" id="IPR045050">
    <property type="entry name" value="Synaptotagmin_plant"/>
</dbReference>
<accession>A0A7J7LUL5</accession>
<dbReference type="Pfam" id="PF00168">
    <property type="entry name" value="C2"/>
    <property type="match status" value="1"/>
</dbReference>
<dbReference type="EMBL" id="JACGCM010002002">
    <property type="protein sequence ID" value="KAF6146220.1"/>
    <property type="molecule type" value="Genomic_DNA"/>
</dbReference>